<name>A0AAN5C6Z9_9BILA</name>
<organism evidence="2 3">
    <name type="scientific">Pristionchus mayeri</name>
    <dbReference type="NCBI Taxonomy" id="1317129"/>
    <lineage>
        <taxon>Eukaryota</taxon>
        <taxon>Metazoa</taxon>
        <taxon>Ecdysozoa</taxon>
        <taxon>Nematoda</taxon>
        <taxon>Chromadorea</taxon>
        <taxon>Rhabditida</taxon>
        <taxon>Rhabditina</taxon>
        <taxon>Diplogasteromorpha</taxon>
        <taxon>Diplogasteroidea</taxon>
        <taxon>Neodiplogasteridae</taxon>
        <taxon>Pristionchus</taxon>
    </lineage>
</organism>
<dbReference type="AlphaFoldDB" id="A0AAN5C6Z9"/>
<feature type="compositionally biased region" description="Polar residues" evidence="1">
    <location>
        <begin position="35"/>
        <end position="45"/>
    </location>
</feature>
<protein>
    <submittedName>
        <fullName evidence="2">Uncharacterized protein</fullName>
    </submittedName>
</protein>
<feature type="compositionally biased region" description="Basic and acidic residues" evidence="1">
    <location>
        <begin position="139"/>
        <end position="159"/>
    </location>
</feature>
<feature type="compositionally biased region" description="Basic and acidic residues" evidence="1">
    <location>
        <begin position="13"/>
        <end position="34"/>
    </location>
</feature>
<comment type="caution">
    <text evidence="2">The sequence shown here is derived from an EMBL/GenBank/DDBJ whole genome shotgun (WGS) entry which is preliminary data.</text>
</comment>
<evidence type="ECO:0000313" key="3">
    <source>
        <dbReference type="Proteomes" id="UP001328107"/>
    </source>
</evidence>
<feature type="region of interest" description="Disordered" evidence="1">
    <location>
        <begin position="1"/>
        <end position="159"/>
    </location>
</feature>
<dbReference type="EMBL" id="BTRK01000001">
    <property type="protein sequence ID" value="GMR31279.1"/>
    <property type="molecule type" value="Genomic_DNA"/>
</dbReference>
<gene>
    <name evidence="2" type="ORF">PMAYCL1PPCAC_01474</name>
</gene>
<feature type="non-terminal residue" evidence="2">
    <location>
        <position position="251"/>
    </location>
</feature>
<keyword evidence="3" id="KW-1185">Reference proteome</keyword>
<dbReference type="Proteomes" id="UP001328107">
    <property type="component" value="Unassembled WGS sequence"/>
</dbReference>
<proteinExistence type="predicted"/>
<feature type="compositionally biased region" description="Basic and acidic residues" evidence="1">
    <location>
        <begin position="225"/>
        <end position="251"/>
    </location>
</feature>
<sequence length="251" mass="27737">MMNSDAVGSSPKRTREEEKNEESMEVDINFKDDQSIQPIVESSNEVMDESGERKDDSTEVKHEEPLVDSSANMMEIPPPVDAVEPTEIRDDAMEGKDESIDNHTDAKEEEPRPDICCSSTETSRTLNQSTPVLYSNETSKTKDSPAESNEGDGKLLDIGKEEVKPKTNVFIDALLAEIDQEDAQKPIADVVSSDVAMATVEPKEDLIGVKPEDLIVDEGAPTSSKKMEKKMNSKSQELRNKNMNSEDKSTV</sequence>
<feature type="compositionally biased region" description="Polar residues" evidence="1">
    <location>
        <begin position="117"/>
        <end position="138"/>
    </location>
</feature>
<feature type="compositionally biased region" description="Basic and acidic residues" evidence="1">
    <location>
        <begin position="50"/>
        <end position="65"/>
    </location>
</feature>
<accession>A0AAN5C6Z9</accession>
<feature type="compositionally biased region" description="Basic and acidic residues" evidence="1">
    <location>
        <begin position="86"/>
        <end position="113"/>
    </location>
</feature>
<evidence type="ECO:0000313" key="2">
    <source>
        <dbReference type="EMBL" id="GMR31279.1"/>
    </source>
</evidence>
<reference evidence="3" key="1">
    <citation type="submission" date="2022-10" db="EMBL/GenBank/DDBJ databases">
        <title>Genome assembly of Pristionchus species.</title>
        <authorList>
            <person name="Yoshida K."/>
            <person name="Sommer R.J."/>
        </authorList>
    </citation>
    <scope>NUCLEOTIDE SEQUENCE [LARGE SCALE GENOMIC DNA]</scope>
    <source>
        <strain evidence="3">RS5460</strain>
    </source>
</reference>
<feature type="region of interest" description="Disordered" evidence="1">
    <location>
        <begin position="217"/>
        <end position="251"/>
    </location>
</feature>
<evidence type="ECO:0000256" key="1">
    <source>
        <dbReference type="SAM" id="MobiDB-lite"/>
    </source>
</evidence>